<organism evidence="10 11">
    <name type="scientific">Planococcus glaciei</name>
    <dbReference type="NCBI Taxonomy" id="459472"/>
    <lineage>
        <taxon>Bacteria</taxon>
        <taxon>Bacillati</taxon>
        <taxon>Bacillota</taxon>
        <taxon>Bacilli</taxon>
        <taxon>Bacillales</taxon>
        <taxon>Caryophanaceae</taxon>
        <taxon>Planococcus</taxon>
    </lineage>
</organism>
<feature type="modified residue" description="4-aspartylphosphate" evidence="6">
    <location>
        <position position="48"/>
    </location>
</feature>
<dbReference type="InterPro" id="IPR011006">
    <property type="entry name" value="CheY-like_superfamily"/>
</dbReference>
<dbReference type="InterPro" id="IPR039420">
    <property type="entry name" value="WalR-like"/>
</dbReference>
<keyword evidence="5" id="KW-0804">Transcription</keyword>
<evidence type="ECO:0000256" key="6">
    <source>
        <dbReference type="PROSITE-ProRule" id="PRU00169"/>
    </source>
</evidence>
<feature type="domain" description="Response regulatory" evidence="8">
    <location>
        <begin position="1"/>
        <end position="112"/>
    </location>
</feature>
<dbReference type="CDD" id="cd00383">
    <property type="entry name" value="trans_reg_C"/>
    <property type="match status" value="1"/>
</dbReference>
<evidence type="ECO:0000256" key="2">
    <source>
        <dbReference type="ARBA" id="ARBA00023012"/>
    </source>
</evidence>
<evidence type="ECO:0000256" key="4">
    <source>
        <dbReference type="ARBA" id="ARBA00023125"/>
    </source>
</evidence>
<dbReference type="SMART" id="SM00448">
    <property type="entry name" value="REC"/>
    <property type="match status" value="1"/>
</dbReference>
<dbReference type="Gene3D" id="3.40.50.2300">
    <property type="match status" value="1"/>
</dbReference>
<feature type="DNA-binding region" description="OmpR/PhoB-type" evidence="7">
    <location>
        <begin position="118"/>
        <end position="218"/>
    </location>
</feature>
<protein>
    <submittedName>
        <fullName evidence="10">Response regulator transcription factor</fullName>
    </submittedName>
</protein>
<evidence type="ECO:0000256" key="5">
    <source>
        <dbReference type="ARBA" id="ARBA00023163"/>
    </source>
</evidence>
<dbReference type="InterPro" id="IPR001867">
    <property type="entry name" value="OmpR/PhoB-type_DNA-bd"/>
</dbReference>
<keyword evidence="11" id="KW-1185">Reference proteome</keyword>
<evidence type="ECO:0000259" key="9">
    <source>
        <dbReference type="PROSITE" id="PS51755"/>
    </source>
</evidence>
<dbReference type="EMBL" id="CP051177">
    <property type="protein sequence ID" value="QKX52757.1"/>
    <property type="molecule type" value="Genomic_DNA"/>
</dbReference>
<dbReference type="InterPro" id="IPR036388">
    <property type="entry name" value="WH-like_DNA-bd_sf"/>
</dbReference>
<reference evidence="11" key="1">
    <citation type="submission" date="2020-06" db="EMBL/GenBank/DDBJ databases">
        <title>Isolation of Planomicrobium glaciei.</title>
        <authorList>
            <person name="Malisova L."/>
            <person name="Safrankova R."/>
            <person name="Jakubu V."/>
            <person name="Spanelova P."/>
        </authorList>
    </citation>
    <scope>NUCLEOTIDE SEQUENCE [LARGE SCALE GENOMIC DNA]</scope>
    <source>
        <strain evidence="11">NRL-ATB46093</strain>
    </source>
</reference>
<evidence type="ECO:0000313" key="10">
    <source>
        <dbReference type="EMBL" id="QKX52757.1"/>
    </source>
</evidence>
<dbReference type="PROSITE" id="PS51755">
    <property type="entry name" value="OMPR_PHOB"/>
    <property type="match status" value="1"/>
</dbReference>
<keyword evidence="1 6" id="KW-0597">Phosphoprotein</keyword>
<keyword evidence="4 7" id="KW-0238">DNA-binding</keyword>
<dbReference type="GO" id="GO:0032993">
    <property type="term" value="C:protein-DNA complex"/>
    <property type="evidence" value="ECO:0007669"/>
    <property type="project" value="TreeGrafter"/>
</dbReference>
<dbReference type="PANTHER" id="PTHR48111">
    <property type="entry name" value="REGULATOR OF RPOS"/>
    <property type="match status" value="1"/>
</dbReference>
<evidence type="ECO:0000256" key="1">
    <source>
        <dbReference type="ARBA" id="ARBA00022553"/>
    </source>
</evidence>
<feature type="domain" description="OmpR/PhoB-type" evidence="9">
    <location>
        <begin position="118"/>
        <end position="218"/>
    </location>
</feature>
<evidence type="ECO:0000256" key="7">
    <source>
        <dbReference type="PROSITE-ProRule" id="PRU01091"/>
    </source>
</evidence>
<proteinExistence type="predicted"/>
<evidence type="ECO:0000256" key="3">
    <source>
        <dbReference type="ARBA" id="ARBA00023015"/>
    </source>
</evidence>
<dbReference type="Pfam" id="PF00072">
    <property type="entry name" value="Response_reg"/>
    <property type="match status" value="1"/>
</dbReference>
<dbReference type="GO" id="GO:0005829">
    <property type="term" value="C:cytosol"/>
    <property type="evidence" value="ECO:0007669"/>
    <property type="project" value="TreeGrafter"/>
</dbReference>
<keyword evidence="2" id="KW-0902">Two-component regulatory system</keyword>
<dbReference type="Proteomes" id="UP000509222">
    <property type="component" value="Chromosome"/>
</dbReference>
<name>A0A7H8QFM1_9BACL</name>
<dbReference type="Gene3D" id="1.10.10.10">
    <property type="entry name" value="Winged helix-like DNA-binding domain superfamily/Winged helix DNA-binding domain"/>
    <property type="match status" value="1"/>
</dbReference>
<dbReference type="FunFam" id="3.40.50.2300:FF:000001">
    <property type="entry name" value="DNA-binding response regulator PhoB"/>
    <property type="match status" value="1"/>
</dbReference>
<dbReference type="SMART" id="SM00862">
    <property type="entry name" value="Trans_reg_C"/>
    <property type="match status" value="1"/>
</dbReference>
<dbReference type="GO" id="GO:0000976">
    <property type="term" value="F:transcription cis-regulatory region binding"/>
    <property type="evidence" value="ECO:0007669"/>
    <property type="project" value="TreeGrafter"/>
</dbReference>
<sequence>MLVDDEQRMLDLVALYLKPHQYVCTKALGAFEALNYLEKESYDLVLLDVMMPEMDGWELCREIRKFSDVPIIMLTAREQKEDIVKGLNLGADDYVTKPFNEEELLARMAALLRRSRPENSIEVDGLLWDEDRFELSFNGQSIRLTPKEFLMLGQLLKNPDKVFSREQLIHLVWGFDSETEGRTIDSHVRNVREKIRQAGFPIDQHFLTVWGIGYKWSNEAMD</sequence>
<dbReference type="CDD" id="cd17574">
    <property type="entry name" value="REC_OmpR"/>
    <property type="match status" value="1"/>
</dbReference>
<evidence type="ECO:0000313" key="11">
    <source>
        <dbReference type="Proteomes" id="UP000509222"/>
    </source>
</evidence>
<dbReference type="Pfam" id="PF00486">
    <property type="entry name" value="Trans_reg_C"/>
    <property type="match status" value="1"/>
</dbReference>
<evidence type="ECO:0000259" key="8">
    <source>
        <dbReference type="PROSITE" id="PS50110"/>
    </source>
</evidence>
<dbReference type="GO" id="GO:0000156">
    <property type="term" value="F:phosphorelay response regulator activity"/>
    <property type="evidence" value="ECO:0007669"/>
    <property type="project" value="TreeGrafter"/>
</dbReference>
<accession>A0A7H8QFM1</accession>
<keyword evidence="3" id="KW-0805">Transcription regulation</keyword>
<dbReference type="InterPro" id="IPR001789">
    <property type="entry name" value="Sig_transdc_resp-reg_receiver"/>
</dbReference>
<dbReference type="Gene3D" id="6.10.250.690">
    <property type="match status" value="1"/>
</dbReference>
<dbReference type="AlphaFoldDB" id="A0A7H8QFM1"/>
<dbReference type="SUPFAM" id="SSF52172">
    <property type="entry name" value="CheY-like"/>
    <property type="match status" value="1"/>
</dbReference>
<gene>
    <name evidence="10" type="ORF">HF394_17460</name>
</gene>
<dbReference type="PANTHER" id="PTHR48111:SF73">
    <property type="entry name" value="ALKALINE PHOSPHATASE SYNTHESIS TRANSCRIPTIONAL REGULATORY PROTEIN PHOP"/>
    <property type="match status" value="1"/>
</dbReference>
<dbReference type="PROSITE" id="PS50110">
    <property type="entry name" value="RESPONSE_REGULATORY"/>
    <property type="match status" value="1"/>
</dbReference>
<dbReference type="GO" id="GO:0006355">
    <property type="term" value="P:regulation of DNA-templated transcription"/>
    <property type="evidence" value="ECO:0007669"/>
    <property type="project" value="InterPro"/>
</dbReference>